<dbReference type="Pfam" id="PF03968">
    <property type="entry name" value="LptD_N"/>
    <property type="match status" value="1"/>
</dbReference>
<evidence type="ECO:0000313" key="4">
    <source>
        <dbReference type="EMBL" id="MBY6141589.1"/>
    </source>
</evidence>
<gene>
    <name evidence="4" type="ORF">KUV26_19280</name>
</gene>
<dbReference type="EMBL" id="JAHVJA010000012">
    <property type="protein sequence ID" value="MBY6141589.1"/>
    <property type="molecule type" value="Genomic_DNA"/>
</dbReference>
<proteinExistence type="predicted"/>
<evidence type="ECO:0000313" key="5">
    <source>
        <dbReference type="Proteomes" id="UP000766629"/>
    </source>
</evidence>
<dbReference type="Gene3D" id="2.60.450.10">
    <property type="entry name" value="Lipopolysaccharide (LPS) transport protein A like domain"/>
    <property type="match status" value="1"/>
</dbReference>
<feature type="chain" id="PRO_5045954666" evidence="2">
    <location>
        <begin position="23"/>
        <end position="170"/>
    </location>
</feature>
<dbReference type="InterPro" id="IPR005653">
    <property type="entry name" value="OstA-like_N"/>
</dbReference>
<keyword evidence="5" id="KW-1185">Reference proteome</keyword>
<dbReference type="Proteomes" id="UP000766629">
    <property type="component" value="Unassembled WGS sequence"/>
</dbReference>
<keyword evidence="1 2" id="KW-0732">Signal</keyword>
<reference evidence="4 5" key="1">
    <citation type="submission" date="2021-06" db="EMBL/GenBank/DDBJ databases">
        <title>50 bacteria genomes isolated from Dapeng, Shenzhen, China.</title>
        <authorList>
            <person name="Zheng W."/>
            <person name="Yu S."/>
            <person name="Huang Y."/>
        </authorList>
    </citation>
    <scope>NUCLEOTIDE SEQUENCE [LARGE SCALE GENOMIC DNA]</scope>
    <source>
        <strain evidence="4 5">DP1N14-2</strain>
    </source>
</reference>
<dbReference type="RefSeq" id="WP_222503768.1">
    <property type="nucleotide sequence ID" value="NZ_JAHVJL010000004.1"/>
</dbReference>
<organism evidence="4 5">
    <name type="scientific">Leisingera daeponensis</name>
    <dbReference type="NCBI Taxonomy" id="405746"/>
    <lineage>
        <taxon>Bacteria</taxon>
        <taxon>Pseudomonadati</taxon>
        <taxon>Pseudomonadota</taxon>
        <taxon>Alphaproteobacteria</taxon>
        <taxon>Rhodobacterales</taxon>
        <taxon>Roseobacteraceae</taxon>
        <taxon>Leisingera</taxon>
    </lineage>
</organism>
<dbReference type="PANTHER" id="PTHR36504:SF1">
    <property type="entry name" value="LIPOPOLYSACCHARIDE EXPORT SYSTEM PROTEIN LPTA"/>
    <property type="match status" value="1"/>
</dbReference>
<feature type="domain" description="Organic solvent tolerance-like N-terminal" evidence="3">
    <location>
        <begin position="41"/>
        <end position="151"/>
    </location>
</feature>
<comment type="caution">
    <text evidence="4">The sequence shown here is derived from an EMBL/GenBank/DDBJ whole genome shotgun (WGS) entry which is preliminary data.</text>
</comment>
<sequence>MSYLRALIFCLPFAVLPGLAMAQTASVAFGAVKADPSLPVEVTADNLAVNQTDGSAEFTGNVLIVQGIMRLSADRVLVIYKTAGESGGKAGIERLEATGNVVLVSGPDAAEAQRAEYTIDQGTIVMTGNVLLNQENGTLASNRLEVNLTSGTARMAGRVKTILNPNGGSN</sequence>
<dbReference type="InterPro" id="IPR052037">
    <property type="entry name" value="LPS_export_LptA"/>
</dbReference>
<feature type="signal peptide" evidence="2">
    <location>
        <begin position="1"/>
        <end position="22"/>
    </location>
</feature>
<evidence type="ECO:0000256" key="1">
    <source>
        <dbReference type="ARBA" id="ARBA00022729"/>
    </source>
</evidence>
<evidence type="ECO:0000259" key="3">
    <source>
        <dbReference type="Pfam" id="PF03968"/>
    </source>
</evidence>
<evidence type="ECO:0000256" key="2">
    <source>
        <dbReference type="SAM" id="SignalP"/>
    </source>
</evidence>
<name>A0ABS7NK46_9RHOB</name>
<accession>A0ABS7NK46</accession>
<dbReference type="PANTHER" id="PTHR36504">
    <property type="entry name" value="LIPOPOLYSACCHARIDE EXPORT SYSTEM PROTEIN LPTA"/>
    <property type="match status" value="1"/>
</dbReference>
<protein>
    <submittedName>
        <fullName evidence="4">LptA/OstA family protein</fullName>
    </submittedName>
</protein>